<dbReference type="RefSeq" id="WP_243308186.1">
    <property type="nucleotide sequence ID" value="NZ_JALGBI010000002.1"/>
</dbReference>
<accession>A0A9X1VZL6</accession>
<comment type="caution">
    <text evidence="2">The sequence shown here is derived from an EMBL/GenBank/DDBJ whole genome shotgun (WGS) entry which is preliminary data.</text>
</comment>
<dbReference type="SUPFAM" id="SSF55298">
    <property type="entry name" value="YjgF-like"/>
    <property type="match status" value="1"/>
</dbReference>
<dbReference type="PANTHER" id="PTHR43760:SF1">
    <property type="entry name" value="ENDORIBONUCLEASE L-PSP_CHORISMATE MUTASE-LIKE DOMAIN-CONTAINING PROTEIN"/>
    <property type="match status" value="1"/>
</dbReference>
<dbReference type="EMBL" id="JALGBI010000002">
    <property type="protein sequence ID" value="MCJ0765104.1"/>
    <property type="molecule type" value="Genomic_DNA"/>
</dbReference>
<sequence length="157" mass="16766">MNRTHLPETRLAALGLAVPAAPGAVAAYEPWQRVGSLVTTSFQLPWVNGSLAHVGRLGEALDTEQGYRAARICALNGIAQLKAAADGDLGRVRVLRIEGHVGCVEGFSQIPQVLNGGSELINEVFAERGRHARTALGHLVMPLNVPVMLGFWAEILE</sequence>
<protein>
    <submittedName>
        <fullName evidence="2">RidA family protein</fullName>
    </submittedName>
</protein>
<dbReference type="Pfam" id="PF14588">
    <property type="entry name" value="YjgF_endoribonc"/>
    <property type="match status" value="1"/>
</dbReference>
<evidence type="ECO:0000313" key="3">
    <source>
        <dbReference type="Proteomes" id="UP001139447"/>
    </source>
</evidence>
<evidence type="ECO:0000259" key="1">
    <source>
        <dbReference type="Pfam" id="PF14588"/>
    </source>
</evidence>
<feature type="domain" description="Endoribonuclease L-PSP/chorismate mutase-like" evidence="1">
    <location>
        <begin position="8"/>
        <end position="154"/>
    </location>
</feature>
<organism evidence="2 3">
    <name type="scientific">Variovorax terrae</name>
    <dbReference type="NCBI Taxonomy" id="2923278"/>
    <lineage>
        <taxon>Bacteria</taxon>
        <taxon>Pseudomonadati</taxon>
        <taxon>Pseudomonadota</taxon>
        <taxon>Betaproteobacteria</taxon>
        <taxon>Burkholderiales</taxon>
        <taxon>Comamonadaceae</taxon>
        <taxon>Variovorax</taxon>
    </lineage>
</organism>
<proteinExistence type="predicted"/>
<dbReference type="PANTHER" id="PTHR43760">
    <property type="entry name" value="ENDORIBONUCLEASE-RELATED"/>
    <property type="match status" value="1"/>
</dbReference>
<keyword evidence="3" id="KW-1185">Reference proteome</keyword>
<evidence type="ECO:0000313" key="2">
    <source>
        <dbReference type="EMBL" id="MCJ0765104.1"/>
    </source>
</evidence>
<dbReference type="Proteomes" id="UP001139447">
    <property type="component" value="Unassembled WGS sequence"/>
</dbReference>
<dbReference type="Gene3D" id="3.30.1330.40">
    <property type="entry name" value="RutC-like"/>
    <property type="match status" value="1"/>
</dbReference>
<name>A0A9X1VZL6_9BURK</name>
<dbReference type="CDD" id="cd02199">
    <property type="entry name" value="YjgF_YER057c_UK114_like_1"/>
    <property type="match status" value="1"/>
</dbReference>
<dbReference type="AlphaFoldDB" id="A0A9X1VZL6"/>
<dbReference type="InterPro" id="IPR013813">
    <property type="entry name" value="Endoribo_LPSP/chorism_mut-like"/>
</dbReference>
<dbReference type="InterPro" id="IPR035959">
    <property type="entry name" value="RutC-like_sf"/>
</dbReference>
<reference evidence="2" key="1">
    <citation type="submission" date="2022-03" db="EMBL/GenBank/DDBJ databases">
        <authorList>
            <person name="Woo C.Y."/>
        </authorList>
    </citation>
    <scope>NUCLEOTIDE SEQUENCE</scope>
    <source>
        <strain evidence="2">CYS-02</strain>
    </source>
</reference>
<gene>
    <name evidence="2" type="ORF">MMF98_17970</name>
</gene>